<evidence type="ECO:0000313" key="2">
    <source>
        <dbReference type="Proteomes" id="UP000001817"/>
    </source>
</evidence>
<dbReference type="PANTHER" id="PTHR31793">
    <property type="entry name" value="4-HYDROXYBENZOYL-COA THIOESTERASE FAMILY MEMBER"/>
    <property type="match status" value="1"/>
</dbReference>
<protein>
    <submittedName>
        <fullName evidence="1">Predicted thioesterase, FcbC-like protein</fullName>
    </submittedName>
</protein>
<name>Q140L6_PARXL</name>
<dbReference type="InterPro" id="IPR029069">
    <property type="entry name" value="HotDog_dom_sf"/>
</dbReference>
<dbReference type="KEGG" id="bxe:Bxe_A2741"/>
<organism evidence="1 2">
    <name type="scientific">Paraburkholderia xenovorans (strain LB400)</name>
    <dbReference type="NCBI Taxonomy" id="266265"/>
    <lineage>
        <taxon>Bacteria</taxon>
        <taxon>Pseudomonadati</taxon>
        <taxon>Pseudomonadota</taxon>
        <taxon>Betaproteobacteria</taxon>
        <taxon>Burkholderiales</taxon>
        <taxon>Burkholderiaceae</taxon>
        <taxon>Paraburkholderia</taxon>
    </lineage>
</organism>
<proteinExistence type="predicted"/>
<dbReference type="STRING" id="266265.Bxe_A2741"/>
<sequence>MTSMSSSDVNDAWFSAKPVQVDDAWIDHNGHMHLPFYTVLFIRAVGEVMERLGIGESYTAQGLGSFFGVENHVRYLHELKAGETAQVELCLLECDAKRLHWWARMSTHGQAIAATFELLSLHVDQRARRVVPMPDGVYTAVRDFPARHRELGPPPHAWRVGTLAVTGS</sequence>
<dbReference type="CDD" id="cd00586">
    <property type="entry name" value="4HBT"/>
    <property type="match status" value="1"/>
</dbReference>
<dbReference type="Gene3D" id="3.10.129.10">
    <property type="entry name" value="Hotdog Thioesterase"/>
    <property type="match status" value="1"/>
</dbReference>
<dbReference type="RefSeq" id="WP_011487922.1">
    <property type="nucleotide sequence ID" value="NC_007951.1"/>
</dbReference>
<reference evidence="1 2" key="1">
    <citation type="journal article" date="2006" name="Proc. Natl. Acad. Sci. U.S.A.">
        <title>Burkholderia xenovorans LB400 harbors a multi-replicon, 9.73-Mbp genome shaped for versatility.</title>
        <authorList>
            <person name="Chain P.S."/>
            <person name="Denef V.J."/>
            <person name="Konstantinidis K.T."/>
            <person name="Vergez L.M."/>
            <person name="Agullo L."/>
            <person name="Reyes V.L."/>
            <person name="Hauser L."/>
            <person name="Cordova M."/>
            <person name="Gomez L."/>
            <person name="Gonzalez M."/>
            <person name="Land M."/>
            <person name="Lao V."/>
            <person name="Larimer F."/>
            <person name="LiPuma J.J."/>
            <person name="Mahenthiralingam E."/>
            <person name="Malfatti S.A."/>
            <person name="Marx C.J."/>
            <person name="Parnell J.J."/>
            <person name="Ramette A."/>
            <person name="Richardson P."/>
            <person name="Seeger M."/>
            <person name="Smith D."/>
            <person name="Spilker T."/>
            <person name="Sul W.J."/>
            <person name="Tsoi T.V."/>
            <person name="Ulrich L.E."/>
            <person name="Zhulin I.B."/>
            <person name="Tiedje J.M."/>
        </authorList>
    </citation>
    <scope>NUCLEOTIDE SEQUENCE [LARGE SCALE GENOMIC DNA]</scope>
    <source>
        <strain evidence="1 2">LB400</strain>
    </source>
</reference>
<gene>
    <name evidence="1" type="ORF">Bxe_A2741</name>
</gene>
<dbReference type="AlphaFoldDB" id="Q140L6"/>
<dbReference type="eggNOG" id="COG0824">
    <property type="taxonomic scope" value="Bacteria"/>
</dbReference>
<dbReference type="PANTHER" id="PTHR31793:SF2">
    <property type="entry name" value="BLR1345 PROTEIN"/>
    <property type="match status" value="1"/>
</dbReference>
<accession>Q140L6</accession>
<dbReference type="SUPFAM" id="SSF54637">
    <property type="entry name" value="Thioesterase/thiol ester dehydrase-isomerase"/>
    <property type="match status" value="1"/>
</dbReference>
<dbReference type="Proteomes" id="UP000001817">
    <property type="component" value="Chromosome 1"/>
</dbReference>
<dbReference type="GO" id="GO:0047617">
    <property type="term" value="F:fatty acyl-CoA hydrolase activity"/>
    <property type="evidence" value="ECO:0007669"/>
    <property type="project" value="TreeGrafter"/>
</dbReference>
<dbReference type="KEGG" id="bxb:DR64_424"/>
<keyword evidence="2" id="KW-1185">Reference proteome</keyword>
<dbReference type="InterPro" id="IPR050563">
    <property type="entry name" value="4-hydroxybenzoyl-CoA_TE"/>
</dbReference>
<evidence type="ECO:0000313" key="1">
    <source>
        <dbReference type="EMBL" id="ABE30223.1"/>
    </source>
</evidence>
<dbReference type="Pfam" id="PF13279">
    <property type="entry name" value="4HBT_2"/>
    <property type="match status" value="1"/>
</dbReference>
<dbReference type="EMBL" id="CP000270">
    <property type="protein sequence ID" value="ABE30223.1"/>
    <property type="molecule type" value="Genomic_DNA"/>
</dbReference>